<protein>
    <recommendedName>
        <fullName evidence="3">DNA helicase</fullName>
    </recommendedName>
</protein>
<dbReference type="Pfam" id="PF13245">
    <property type="entry name" value="AAA_19"/>
    <property type="match status" value="1"/>
</dbReference>
<dbReference type="RefSeq" id="WP_080788456.1">
    <property type="nucleotide sequence ID" value="NZ_NAQA01000003.1"/>
</dbReference>
<dbReference type="Proteomes" id="UP000192666">
    <property type="component" value="Unassembled WGS sequence"/>
</dbReference>
<organism evidence="1 2">
    <name type="scientific">Bifidobacterium catenulatum</name>
    <dbReference type="NCBI Taxonomy" id="1686"/>
    <lineage>
        <taxon>Bacteria</taxon>
        <taxon>Bacillati</taxon>
        <taxon>Actinomycetota</taxon>
        <taxon>Actinomycetes</taxon>
        <taxon>Bifidobacteriales</taxon>
        <taxon>Bifidobacteriaceae</taxon>
        <taxon>Bifidobacterium</taxon>
    </lineage>
</organism>
<accession>A0A1V8PQ77</accession>
<evidence type="ECO:0008006" key="3">
    <source>
        <dbReference type="Google" id="ProtNLM"/>
    </source>
</evidence>
<gene>
    <name evidence="1" type="ORF">B5782_0763</name>
</gene>
<evidence type="ECO:0000313" key="2">
    <source>
        <dbReference type="Proteomes" id="UP000192666"/>
    </source>
</evidence>
<dbReference type="InterPro" id="IPR027417">
    <property type="entry name" value="P-loop_NTPase"/>
</dbReference>
<sequence>MVKQVVLAVAGAGKTYRICHAIDPEKRNFILAFTHENVANIQRELIDAFGTIPELTTISTFHSFVYHNLILPYEPSIGVHFGCAQFDSKGITPTDPPPQRIKSSDGKMIPNRRYVAKDKLPHYIDGGSRYYCATLSELALQVNCGKTTLVNRAAKRLNLFYDEVCIDEFQDFRKHDYDLIVKLSKTLNNVTLVGDYFQHSVSGQNNSGKPFVKGKVEIGYQEFRENLKKEGFAIDEKTLCKSRRCAPAVCSFVSEKLDIPIASLGNNKGEVIWVEEDSDAILSNDRITKLVYNNSDGYAFRSVNWSYSKGDTMDSTCVVLTDRFEKLAEESFSLKGISRQTINKLYVALTRSRGDVYLMRASVFKSVRDRYCLSKGI</sequence>
<dbReference type="EMBL" id="NAQA01000003">
    <property type="protein sequence ID" value="OQM50816.1"/>
    <property type="molecule type" value="Genomic_DNA"/>
</dbReference>
<comment type="caution">
    <text evidence="1">The sequence shown here is derived from an EMBL/GenBank/DDBJ whole genome shotgun (WGS) entry which is preliminary data.</text>
</comment>
<proteinExistence type="predicted"/>
<dbReference type="Gene3D" id="3.40.50.300">
    <property type="entry name" value="P-loop containing nucleotide triphosphate hydrolases"/>
    <property type="match status" value="1"/>
</dbReference>
<dbReference type="SUPFAM" id="SSF52540">
    <property type="entry name" value="P-loop containing nucleoside triphosphate hydrolases"/>
    <property type="match status" value="1"/>
</dbReference>
<evidence type="ECO:0000313" key="1">
    <source>
        <dbReference type="EMBL" id="OQM50816.1"/>
    </source>
</evidence>
<name>A0A1V8PQ77_9BIFI</name>
<reference evidence="1 2" key="1">
    <citation type="submission" date="2017-03" db="EMBL/GenBank/DDBJ databases">
        <title>Maternal inheritance of bifidobacteria.</title>
        <authorList>
            <person name="Lugli G.A."/>
            <person name="Duranti S."/>
            <person name="Milani C."/>
            <person name="Mancabelli L."/>
        </authorList>
    </citation>
    <scope>NUCLEOTIDE SEQUENCE [LARGE SCALE GENOMIC DNA]</scope>
    <source>
        <strain evidence="1 2">1899B</strain>
    </source>
</reference>
<dbReference type="AlphaFoldDB" id="A0A1V8PQ77"/>